<sequence length="324" mass="36076">MQSSKDSWRTFGRRASNGSISAGEYQNLAWRAVSRPEDPSAQDPVYATRKSATLSDLVSAAGSKTWRAVKLKPARNQPRHSKTSNHVLATAEQVRMMTAAFFPPGCNDANVGLLGSGNIFPLIRRKVFRAGNAREPFSFELNRPATDEPMRQAVPAGPTPDAQQESYFARSVDATTRAEPRPEEQARPTTLSGLPTKRDELVIEQSAKDIEEAFDGREDRAITNQTHYLKRVYKQAIAAARPNLLVAIEELYQSQESQGPDEDDIANERPMSSSSSWLTPEEQRDDERGPAKDAENGASMPGCWIQYVTREEMIEKVPDRVVKR</sequence>
<evidence type="ECO:0000256" key="1">
    <source>
        <dbReference type="SAM" id="MobiDB-lite"/>
    </source>
</evidence>
<dbReference type="Proteomes" id="UP000813461">
    <property type="component" value="Unassembled WGS sequence"/>
</dbReference>
<feature type="region of interest" description="Disordered" evidence="1">
    <location>
        <begin position="173"/>
        <end position="199"/>
    </location>
</feature>
<evidence type="ECO:0000313" key="3">
    <source>
        <dbReference type="Proteomes" id="UP000813461"/>
    </source>
</evidence>
<gene>
    <name evidence="2" type="ORF">FB567DRAFT_628064</name>
</gene>
<reference evidence="2" key="1">
    <citation type="journal article" date="2021" name="Nat. Commun.">
        <title>Genetic determinants of endophytism in the Arabidopsis root mycobiome.</title>
        <authorList>
            <person name="Mesny F."/>
            <person name="Miyauchi S."/>
            <person name="Thiergart T."/>
            <person name="Pickel B."/>
            <person name="Atanasova L."/>
            <person name="Karlsson M."/>
            <person name="Huettel B."/>
            <person name="Barry K.W."/>
            <person name="Haridas S."/>
            <person name="Chen C."/>
            <person name="Bauer D."/>
            <person name="Andreopoulos W."/>
            <person name="Pangilinan J."/>
            <person name="LaButti K."/>
            <person name="Riley R."/>
            <person name="Lipzen A."/>
            <person name="Clum A."/>
            <person name="Drula E."/>
            <person name="Henrissat B."/>
            <person name="Kohler A."/>
            <person name="Grigoriev I.V."/>
            <person name="Martin F.M."/>
            <person name="Hacquard S."/>
        </authorList>
    </citation>
    <scope>NUCLEOTIDE SEQUENCE</scope>
    <source>
        <strain evidence="2">MPI-SDFR-AT-0120</strain>
    </source>
</reference>
<proteinExistence type="predicted"/>
<feature type="compositionally biased region" description="Basic and acidic residues" evidence="1">
    <location>
        <begin position="281"/>
        <end position="295"/>
    </location>
</feature>
<comment type="caution">
    <text evidence="2">The sequence shown here is derived from an EMBL/GenBank/DDBJ whole genome shotgun (WGS) entry which is preliminary data.</text>
</comment>
<feature type="compositionally biased region" description="Basic and acidic residues" evidence="1">
    <location>
        <begin position="176"/>
        <end position="186"/>
    </location>
</feature>
<protein>
    <submittedName>
        <fullName evidence="2">Uncharacterized protein</fullName>
    </submittedName>
</protein>
<dbReference type="EMBL" id="JAGMVJ010000008">
    <property type="protein sequence ID" value="KAH7088328.1"/>
    <property type="molecule type" value="Genomic_DNA"/>
</dbReference>
<keyword evidence="3" id="KW-1185">Reference proteome</keyword>
<dbReference type="AlphaFoldDB" id="A0A8K0VYV0"/>
<feature type="region of interest" description="Disordered" evidence="1">
    <location>
        <begin position="255"/>
        <end position="302"/>
    </location>
</feature>
<evidence type="ECO:0000313" key="2">
    <source>
        <dbReference type="EMBL" id="KAH7088328.1"/>
    </source>
</evidence>
<organism evidence="2 3">
    <name type="scientific">Paraphoma chrysanthemicola</name>
    <dbReference type="NCBI Taxonomy" id="798071"/>
    <lineage>
        <taxon>Eukaryota</taxon>
        <taxon>Fungi</taxon>
        <taxon>Dikarya</taxon>
        <taxon>Ascomycota</taxon>
        <taxon>Pezizomycotina</taxon>
        <taxon>Dothideomycetes</taxon>
        <taxon>Pleosporomycetidae</taxon>
        <taxon>Pleosporales</taxon>
        <taxon>Pleosporineae</taxon>
        <taxon>Phaeosphaeriaceae</taxon>
        <taxon>Paraphoma</taxon>
    </lineage>
</organism>
<name>A0A8K0VYV0_9PLEO</name>
<accession>A0A8K0VYV0</accession>